<organism evidence="3 4">
    <name type="scientific">Psychrosphaera algicola</name>
    <dbReference type="NCBI Taxonomy" id="3023714"/>
    <lineage>
        <taxon>Bacteria</taxon>
        <taxon>Pseudomonadati</taxon>
        <taxon>Pseudomonadota</taxon>
        <taxon>Gammaproteobacteria</taxon>
        <taxon>Alteromonadales</taxon>
        <taxon>Pseudoalteromonadaceae</taxon>
        <taxon>Psychrosphaera</taxon>
    </lineage>
</organism>
<evidence type="ECO:0000313" key="4">
    <source>
        <dbReference type="Proteomes" id="UP001528411"/>
    </source>
</evidence>
<dbReference type="EMBL" id="JAQOMS010000002">
    <property type="protein sequence ID" value="MDC2890055.1"/>
    <property type="molecule type" value="Genomic_DNA"/>
</dbReference>
<sequence length="259" mass="27290">MNIHKITSQLMAFTLLTLLVAFSAMAADYEQEFNVAAGGKLNVKIESGSIKIQTHNAATALVEARITGRDSDDFSINSDLKGNSLKVRGELEGRSWNRDLKVELTITIPKEFDIEVDTSGGSIEISDLNGNVIAHTSGGSINVGTIKGDVRLDTAGGSIRTEDVYGSLNAHTSGGSIRVTFAEQLKDDAKLDTSGGSITAYLIEDVKVDLDASTSGGRVKTDFAVTGSVKKRSIRGEINGGGPTLKLRTSGGSVKVLSL</sequence>
<evidence type="ECO:0000313" key="3">
    <source>
        <dbReference type="EMBL" id="MDC2890055.1"/>
    </source>
</evidence>
<dbReference type="InterPro" id="IPR025164">
    <property type="entry name" value="Toastrack_DUF4097"/>
</dbReference>
<feature type="signal peptide" evidence="1">
    <location>
        <begin position="1"/>
        <end position="26"/>
    </location>
</feature>
<evidence type="ECO:0000256" key="1">
    <source>
        <dbReference type="SAM" id="SignalP"/>
    </source>
</evidence>
<keyword evidence="1" id="KW-0732">Signal</keyword>
<reference evidence="3 4" key="1">
    <citation type="submission" date="2023-01" db="EMBL/GenBank/DDBJ databases">
        <title>Psychrosphaera sp. nov., isolated from marine algae.</title>
        <authorList>
            <person name="Bayburt H."/>
            <person name="Choi B.J."/>
            <person name="Kim J.M."/>
            <person name="Choi D.G."/>
            <person name="Jeon C.O."/>
        </authorList>
    </citation>
    <scope>NUCLEOTIDE SEQUENCE [LARGE SCALE GENOMIC DNA]</scope>
    <source>
        <strain evidence="3 4">G1-22</strain>
    </source>
</reference>
<name>A0ABT5FES4_9GAMM</name>
<dbReference type="PANTHER" id="PTHR34094">
    <property type="match status" value="1"/>
</dbReference>
<dbReference type="RefSeq" id="WP_272181356.1">
    <property type="nucleotide sequence ID" value="NZ_JAQOMS010000002.1"/>
</dbReference>
<keyword evidence="4" id="KW-1185">Reference proteome</keyword>
<feature type="chain" id="PRO_5045879502" evidence="1">
    <location>
        <begin position="27"/>
        <end position="259"/>
    </location>
</feature>
<proteinExistence type="predicted"/>
<dbReference type="PANTHER" id="PTHR34094:SF1">
    <property type="entry name" value="PROTEIN FAM185A"/>
    <property type="match status" value="1"/>
</dbReference>
<dbReference type="Pfam" id="PF13349">
    <property type="entry name" value="DUF4097"/>
    <property type="match status" value="1"/>
</dbReference>
<accession>A0ABT5FES4</accession>
<comment type="caution">
    <text evidence="3">The sequence shown here is derived from an EMBL/GenBank/DDBJ whole genome shotgun (WGS) entry which is preliminary data.</text>
</comment>
<feature type="domain" description="DUF4097" evidence="2">
    <location>
        <begin position="150"/>
        <end position="256"/>
    </location>
</feature>
<protein>
    <submittedName>
        <fullName evidence="3">DUF4097 family beta strand repeat-containing protein</fullName>
    </submittedName>
</protein>
<dbReference type="Proteomes" id="UP001528411">
    <property type="component" value="Unassembled WGS sequence"/>
</dbReference>
<gene>
    <name evidence="3" type="ORF">PN838_16355</name>
</gene>
<evidence type="ECO:0000259" key="2">
    <source>
        <dbReference type="Pfam" id="PF13349"/>
    </source>
</evidence>